<reference evidence="2" key="1">
    <citation type="submission" date="2018-05" db="EMBL/GenBank/DDBJ databases">
        <title>Leptospira yasudae sp. nov. and Leptospira stimsonii sp. nov., two pathogenic species of the genus Leptospira isolated from environmental sources.</title>
        <authorList>
            <person name="Casanovas-Massana A."/>
            <person name="Hamond C."/>
            <person name="Santos L.A."/>
            <person name="Hacker K.P."/>
            <person name="Balassiano I."/>
            <person name="Medeiros M.A."/>
            <person name="Reis M.G."/>
            <person name="Ko A.I."/>
            <person name="Wunder E.A."/>
        </authorList>
    </citation>
    <scope>NUCLEOTIDE SEQUENCE [LARGE SCALE GENOMIC DNA]</scope>
    <source>
        <strain evidence="2">AMB6-RJ</strain>
    </source>
</reference>
<protein>
    <submittedName>
        <fullName evidence="1">Uncharacterized protein</fullName>
    </submittedName>
</protein>
<evidence type="ECO:0000313" key="2">
    <source>
        <dbReference type="Proteomes" id="UP000266669"/>
    </source>
</evidence>
<dbReference type="Proteomes" id="UP000266669">
    <property type="component" value="Unassembled WGS sequence"/>
</dbReference>
<organism evidence="1 2">
    <name type="scientific">Leptospira stimsonii</name>
    <dbReference type="NCBI Taxonomy" id="2202203"/>
    <lineage>
        <taxon>Bacteria</taxon>
        <taxon>Pseudomonadati</taxon>
        <taxon>Spirochaetota</taxon>
        <taxon>Spirochaetia</taxon>
        <taxon>Leptospirales</taxon>
        <taxon>Leptospiraceae</taxon>
        <taxon>Leptospira</taxon>
    </lineage>
</organism>
<sequence>MKRESPLSEYRVLRELTYAWLYYFLSLQYSFLGDPKSRIQFEIQKSIWSDAMGILRKKFFGELLVRPTFLPRTINVTPDLSKDYKNLPRQTGRIIFPEGVISRDELEEADQGIFDFLAQDWNRIYLEERNKATILGYVAQYMIGEGEDPEELKEMTIPEFSERATSYNLPELGDIDVLMEETGLTREQTYSLIYGQAKGAQWLAVYDKNGERSGRAYELITKMYRRQIAEALSRNATEEEIRSLMISPDDTEIQEALGLFESGISDLTRARREKKYEKLVTDHLNRGMTRFAFTESSINFNNGKLLMLSNEKQGAQYVQFGGGSYS</sequence>
<dbReference type="EMBL" id="QHCS01000010">
    <property type="protein sequence ID" value="RHX83258.1"/>
    <property type="molecule type" value="Genomic_DNA"/>
</dbReference>
<name>A0A8B3CMI0_9LEPT</name>
<dbReference type="AlphaFoldDB" id="A0A8B3CMI0"/>
<evidence type="ECO:0000313" key="1">
    <source>
        <dbReference type="EMBL" id="RHX83258.1"/>
    </source>
</evidence>
<proteinExistence type="predicted"/>
<gene>
    <name evidence="1" type="ORF">DLM78_22395</name>
</gene>
<comment type="caution">
    <text evidence="1">The sequence shown here is derived from an EMBL/GenBank/DDBJ whole genome shotgun (WGS) entry which is preliminary data.</text>
</comment>
<dbReference type="RefSeq" id="WP_118983985.1">
    <property type="nucleotide sequence ID" value="NZ_QHCS01000010.1"/>
</dbReference>
<accession>A0A8B3CMI0</accession>